<protein>
    <submittedName>
        <fullName evidence="2">Uncharacterized protein</fullName>
    </submittedName>
</protein>
<reference evidence="2 3" key="1">
    <citation type="submission" date="2019-08" db="EMBL/GenBank/DDBJ databases">
        <authorList>
            <person name="Liang Q."/>
        </authorList>
    </citation>
    <scope>NUCLEOTIDE SEQUENCE [LARGE SCALE GENOMIC DNA]</scope>
    <source>
        <strain evidence="2 3">V1718</strain>
    </source>
</reference>
<keyword evidence="3" id="KW-1185">Reference proteome</keyword>
<keyword evidence="1" id="KW-0812">Transmembrane</keyword>
<evidence type="ECO:0000256" key="1">
    <source>
        <dbReference type="SAM" id="Phobius"/>
    </source>
</evidence>
<dbReference type="Proteomes" id="UP000321595">
    <property type="component" value="Chromosome"/>
</dbReference>
<keyword evidence="1" id="KW-0472">Membrane</keyword>
<dbReference type="RefSeq" id="WP_146958799.1">
    <property type="nucleotide sequence ID" value="NZ_CP042467.1"/>
</dbReference>
<name>A0A5B8XN89_9DELT</name>
<dbReference type="EMBL" id="CP042467">
    <property type="protein sequence ID" value="QED27114.1"/>
    <property type="molecule type" value="Genomic_DNA"/>
</dbReference>
<sequence>MKTFSTLKVFGKLGLAGAIIAGVAGVMLVTQPDGEVSEAEADIATFTTTKALYDEDFAKVVESSGLKPKPYELNGQLVYFAVNYTERSPTEILEAYQKRFVEAGINKKEFLEVPEGKYKRTLDDFASLDPKRINLNEDELDYNEAILNGGVVPLERREGYVAMGGMVPKDDRHDSLEELFADWQIDQIDRLGTKMGAWRFIDAQALGPNYTRVTSMWSGDNTNFEAMGNPQKAGVNPIMETPVCMGCSVGSQMKSLDKSHRYRIGHFYGGRSTDDLVGFYETAMRSRGFELSDGSKAVEFARAYIGGVPEGKIMSFSREGLDAFIAIAPDTKLGETSVTVVEAF</sequence>
<proteinExistence type="predicted"/>
<feature type="transmembrane region" description="Helical" evidence="1">
    <location>
        <begin position="9"/>
        <end position="29"/>
    </location>
</feature>
<keyword evidence="1" id="KW-1133">Transmembrane helix</keyword>
<organism evidence="2 3">
    <name type="scientific">Microvenator marinus</name>
    <dbReference type="NCBI Taxonomy" id="2600177"/>
    <lineage>
        <taxon>Bacteria</taxon>
        <taxon>Deltaproteobacteria</taxon>
        <taxon>Bradymonadales</taxon>
        <taxon>Microvenatoraceae</taxon>
        <taxon>Microvenator</taxon>
    </lineage>
</organism>
<evidence type="ECO:0000313" key="3">
    <source>
        <dbReference type="Proteomes" id="UP000321595"/>
    </source>
</evidence>
<accession>A0A5B8XN89</accession>
<evidence type="ECO:0000313" key="2">
    <source>
        <dbReference type="EMBL" id="QED27114.1"/>
    </source>
</evidence>
<dbReference type="AlphaFoldDB" id="A0A5B8XN89"/>
<dbReference type="OrthoDB" id="5497569at2"/>
<dbReference type="KEGG" id="bbae:FRD01_07635"/>
<gene>
    <name evidence="2" type="ORF">FRD01_07635</name>
</gene>